<dbReference type="InterPro" id="IPR018786">
    <property type="entry name" value="Mit_KHE1"/>
</dbReference>
<keyword evidence="10" id="KW-0234">DNA repair</keyword>
<dbReference type="GO" id="GO:0003684">
    <property type="term" value="F:damaged DNA binding"/>
    <property type="evidence" value="ECO:0007669"/>
    <property type="project" value="TreeGrafter"/>
</dbReference>
<feature type="compositionally biased region" description="Low complexity" evidence="13">
    <location>
        <begin position="1325"/>
        <end position="1356"/>
    </location>
</feature>
<dbReference type="EMBL" id="JAACJJ010000033">
    <property type="protein sequence ID" value="KAF5317542.1"/>
    <property type="molecule type" value="Genomic_DNA"/>
</dbReference>
<comment type="caution">
    <text evidence="15">The sequence shown here is derived from an EMBL/GenBank/DDBJ whole genome shotgun (WGS) entry which is preliminary data.</text>
</comment>
<evidence type="ECO:0000256" key="5">
    <source>
        <dbReference type="ARBA" id="ARBA00022741"/>
    </source>
</evidence>
<gene>
    <name evidence="15" type="ORF">D9619_013149</name>
</gene>
<evidence type="ECO:0000256" key="4">
    <source>
        <dbReference type="ARBA" id="ARBA00022454"/>
    </source>
</evidence>
<dbReference type="Pfam" id="PF13476">
    <property type="entry name" value="AAA_23"/>
    <property type="match status" value="1"/>
</dbReference>
<feature type="coiled-coil region" evidence="12">
    <location>
        <begin position="414"/>
        <end position="441"/>
    </location>
</feature>
<keyword evidence="6" id="KW-0227">DNA damage</keyword>
<feature type="coiled-coil region" evidence="12">
    <location>
        <begin position="834"/>
        <end position="868"/>
    </location>
</feature>
<dbReference type="InterPro" id="IPR038729">
    <property type="entry name" value="Rad50/SbcC_AAA"/>
</dbReference>
<evidence type="ECO:0000256" key="11">
    <source>
        <dbReference type="ARBA" id="ARBA00023242"/>
    </source>
</evidence>
<evidence type="ECO:0000256" key="6">
    <source>
        <dbReference type="ARBA" id="ARBA00022763"/>
    </source>
</evidence>
<evidence type="ECO:0000256" key="1">
    <source>
        <dbReference type="ARBA" id="ARBA00004123"/>
    </source>
</evidence>
<dbReference type="GO" id="GO:0005524">
    <property type="term" value="F:ATP binding"/>
    <property type="evidence" value="ECO:0007669"/>
    <property type="project" value="UniProtKB-KW"/>
</dbReference>
<reference evidence="15 16" key="1">
    <citation type="journal article" date="2020" name="ISME J.">
        <title>Uncovering the hidden diversity of litter-decomposition mechanisms in mushroom-forming fungi.</title>
        <authorList>
            <person name="Floudas D."/>
            <person name="Bentzer J."/>
            <person name="Ahren D."/>
            <person name="Johansson T."/>
            <person name="Persson P."/>
            <person name="Tunlid A."/>
        </authorList>
    </citation>
    <scope>NUCLEOTIDE SEQUENCE [LARGE SCALE GENOMIC DNA]</scope>
    <source>
        <strain evidence="15 16">CBS 101986</strain>
    </source>
</reference>
<keyword evidence="16" id="KW-1185">Reference proteome</keyword>
<feature type="domain" description="Rad50/SbcC-type AAA" evidence="14">
    <location>
        <begin position="119"/>
        <end position="341"/>
    </location>
</feature>
<name>A0A8H5B8E5_9AGAR</name>
<evidence type="ECO:0000256" key="9">
    <source>
        <dbReference type="ARBA" id="ARBA00023172"/>
    </source>
</evidence>
<feature type="compositionally biased region" description="Basic and acidic residues" evidence="13">
    <location>
        <begin position="24"/>
        <end position="47"/>
    </location>
</feature>
<dbReference type="Gene3D" id="3.40.50.300">
    <property type="entry name" value="P-loop containing nucleotide triphosphate hydrolases"/>
    <property type="match status" value="2"/>
</dbReference>
<comment type="similarity">
    <text evidence="3">Belongs to the SMC family. SMC6 subfamily.</text>
</comment>
<keyword evidence="9" id="KW-0233">DNA recombination</keyword>
<evidence type="ECO:0000313" key="15">
    <source>
        <dbReference type="EMBL" id="KAF5317542.1"/>
    </source>
</evidence>
<dbReference type="GO" id="GO:0000724">
    <property type="term" value="P:double-strand break repair via homologous recombination"/>
    <property type="evidence" value="ECO:0007669"/>
    <property type="project" value="TreeGrafter"/>
</dbReference>
<keyword evidence="4" id="KW-0158">Chromosome</keyword>
<dbReference type="GO" id="GO:0003697">
    <property type="term" value="F:single-stranded DNA binding"/>
    <property type="evidence" value="ECO:0007669"/>
    <property type="project" value="TreeGrafter"/>
</dbReference>
<evidence type="ECO:0000259" key="14">
    <source>
        <dbReference type="Pfam" id="PF13476"/>
    </source>
</evidence>
<proteinExistence type="inferred from homology"/>
<feature type="coiled-coil region" evidence="12">
    <location>
        <begin position="316"/>
        <end position="343"/>
    </location>
</feature>
<feature type="coiled-coil region" evidence="12">
    <location>
        <begin position="686"/>
        <end position="744"/>
    </location>
</feature>
<organism evidence="15 16">
    <name type="scientific">Psilocybe cf. subviscida</name>
    <dbReference type="NCBI Taxonomy" id="2480587"/>
    <lineage>
        <taxon>Eukaryota</taxon>
        <taxon>Fungi</taxon>
        <taxon>Dikarya</taxon>
        <taxon>Basidiomycota</taxon>
        <taxon>Agaricomycotina</taxon>
        <taxon>Agaricomycetes</taxon>
        <taxon>Agaricomycetidae</taxon>
        <taxon>Agaricales</taxon>
        <taxon>Agaricineae</taxon>
        <taxon>Strophariaceae</taxon>
        <taxon>Psilocybe</taxon>
    </lineage>
</organism>
<sequence length="1411" mass="159189">MPRQHQAEPDDDEDIPHTSPKRARTADSDEEPPRNRRRDANGRDNGRSQRSQRAAAVQSDEEEELREEDVASQSANVDMDMDDDEFDERFGEQLRAHLEESRKHATAGGVADYGIIEYIEMHQFMCHKFLRFAFGPQINFIIGHNGSGKSAVLSAITVALGGKAASTGRGNGLKSFIREGQSQSEVTIHIKNQGEEAYKPQEYDAARQFLSASAPSDKYKFFLRGTQLQQLSEDYETCLSNIRDTTKLLQVKKEALPDLKARRERMASRYQEAKKAREQKQKAADLKKELAWAHVGTKRAELEAAYDVAAKTARRIPKVQAELDKAQASLEAAEAEFLAHENELTAMPGIAHLNKQKNDLQAIGKENRGKLQQFKMDERNISESMTGIDRQIHDCDQKIEEETRRLADQSNGKQEEIARKLNAAKEDLKRIDEEMRNTVMQRKDVGLQHDKLKEEEAPLLQQRDRLRSDIVHINNDIASAKQSDKDALIPYGKNMKNVVDTIKKTRWYGEQPPVGPLGQYVKAKDPARWGDILRRQLQSILCAFAVTDSRDSMILKKILSDSGNPQTTVYTSEVDLFDYSAGEQPEGVHTVLRELEVSDPYVLRVLINQANIERIVLTQTRDEADNILKKLRQNGHGGNVAWANGFVVRVFGEGGGMSTKTDNRDMRGPVSLLLTGRDSASEIRRRQQREQELGNCDQQLNELNNQMRGLRRQLEEFNKREHQLQRAHRNAKNKEVEYQEEANEELPVGVQVFEDSKRELVAEKEHMIAQFKSIADQRAAVDSEMKNVQSQLKEVNALIDSYADKRQRVVSKVEDAAEQRTRDQNAVRHFSGKLKDEQKLVKEKEDAAKVVEEELKIWTEKAAEYCEEVENPRKPDEIKRQLDSVTRALKDRERADGATVEQMADELNKAEQAYEQAQSDYYSMVKLNKALNNSLLTRLARWQEFRRHIALRCKQVFQYHLSHRGYYGKILFDHVANTLQLKVQTEDQIQTQGAAAAEKDPRSLSGGEKSFSTIYEFDVFMDAVNRRISMKMMIDTANNSDKKQYILITPQDMSNVAMGPTVRVHRMIDPERGAALHPGYPMSMLRNIQKSRIVAIPLTRSSPQILKSPTAGGSRYTYYQFQIATQESKKPAKKPSSANAKGAPLPGGVSGIIAQIKEQGLVTWSQGKASETWAGFGKAQGGWKLKLYKTGERIVDQLDFEELALKSLDPSMGPSIRQLKGSPVYEKENEPAKIPLLFPPSILSPSEALSDLRAYAEHRIPKHRKGVAVWVLVMPFTIPFMIIPFRSSQYLRSLLENDILVPEPNTSLDLIYQRKQLTDPTPTASASSEFVPSTTSSSTSEAETSQSSKSSGTTSTVQEPETQNILLLTHEDVPVILSTLELPPDSTAAVDLCRAIEQARVRVSKGGHSAI</sequence>
<evidence type="ECO:0000256" key="2">
    <source>
        <dbReference type="ARBA" id="ARBA00004286"/>
    </source>
</evidence>
<dbReference type="PANTHER" id="PTHR19306">
    <property type="entry name" value="STRUCTURAL MAINTENANCE OF CHROMOSOMES 5,6 SMC5, SMC6"/>
    <property type="match status" value="1"/>
</dbReference>
<keyword evidence="7" id="KW-0067">ATP-binding</keyword>
<evidence type="ECO:0000256" key="3">
    <source>
        <dbReference type="ARBA" id="ARBA00006793"/>
    </source>
</evidence>
<evidence type="ECO:0000256" key="13">
    <source>
        <dbReference type="SAM" id="MobiDB-lite"/>
    </source>
</evidence>
<dbReference type="GO" id="GO:0035861">
    <property type="term" value="C:site of double-strand break"/>
    <property type="evidence" value="ECO:0007669"/>
    <property type="project" value="TreeGrafter"/>
</dbReference>
<keyword evidence="5" id="KW-0547">Nucleotide-binding</keyword>
<feature type="region of interest" description="Disordered" evidence="13">
    <location>
        <begin position="1319"/>
        <end position="1360"/>
    </location>
</feature>
<dbReference type="PANTHER" id="PTHR19306:SF6">
    <property type="entry name" value="STRUCTURAL MAINTENANCE OF CHROMOSOMES PROTEIN 6"/>
    <property type="match status" value="1"/>
</dbReference>
<dbReference type="GO" id="GO:0016887">
    <property type="term" value="F:ATP hydrolysis activity"/>
    <property type="evidence" value="ECO:0007669"/>
    <property type="project" value="InterPro"/>
</dbReference>
<accession>A0A8H5B8E5</accession>
<comment type="subcellular location">
    <subcellularLocation>
        <location evidence="2">Chromosome</location>
    </subcellularLocation>
    <subcellularLocation>
        <location evidence="1">Nucleus</location>
    </subcellularLocation>
</comment>
<dbReference type="OrthoDB" id="10072614at2759"/>
<dbReference type="InterPro" id="IPR027417">
    <property type="entry name" value="P-loop_NTPase"/>
</dbReference>
<protein>
    <recommendedName>
        <fullName evidence="14">Rad50/SbcC-type AAA domain-containing protein</fullName>
    </recommendedName>
</protein>
<keyword evidence="11" id="KW-0539">Nucleus</keyword>
<evidence type="ECO:0000256" key="8">
    <source>
        <dbReference type="ARBA" id="ARBA00023054"/>
    </source>
</evidence>
<feature type="region of interest" description="Disordered" evidence="13">
    <location>
        <begin position="1"/>
        <end position="79"/>
    </location>
</feature>
<evidence type="ECO:0000256" key="10">
    <source>
        <dbReference type="ARBA" id="ARBA00023204"/>
    </source>
</evidence>
<dbReference type="SUPFAM" id="SSF52540">
    <property type="entry name" value="P-loop containing nucleoside triphosphate hydrolases"/>
    <property type="match status" value="2"/>
</dbReference>
<feature type="coiled-coil region" evidence="12">
    <location>
        <begin position="256"/>
        <end position="283"/>
    </location>
</feature>
<dbReference type="GO" id="GO:0030915">
    <property type="term" value="C:Smc5-Smc6 complex"/>
    <property type="evidence" value="ECO:0007669"/>
    <property type="project" value="TreeGrafter"/>
</dbReference>
<evidence type="ECO:0000313" key="16">
    <source>
        <dbReference type="Proteomes" id="UP000567179"/>
    </source>
</evidence>
<dbReference type="Proteomes" id="UP000567179">
    <property type="component" value="Unassembled WGS sequence"/>
</dbReference>
<dbReference type="GO" id="GO:0005634">
    <property type="term" value="C:nucleus"/>
    <property type="evidence" value="ECO:0007669"/>
    <property type="project" value="UniProtKB-SubCell"/>
</dbReference>
<dbReference type="Pfam" id="PF10173">
    <property type="entry name" value="Mit_KHE1"/>
    <property type="match status" value="1"/>
</dbReference>
<evidence type="ECO:0000256" key="12">
    <source>
        <dbReference type="SAM" id="Coils"/>
    </source>
</evidence>
<keyword evidence="8 12" id="KW-0175">Coiled coil</keyword>
<evidence type="ECO:0000256" key="7">
    <source>
        <dbReference type="ARBA" id="ARBA00022840"/>
    </source>
</evidence>